<dbReference type="GO" id="GO:0070403">
    <property type="term" value="F:NAD+ binding"/>
    <property type="evidence" value="ECO:0007669"/>
    <property type="project" value="InterPro"/>
</dbReference>
<evidence type="ECO:0000313" key="7">
    <source>
        <dbReference type="Proteomes" id="UP001144323"/>
    </source>
</evidence>
<dbReference type="InterPro" id="IPR036291">
    <property type="entry name" value="NAD(P)-bd_dom_sf"/>
</dbReference>
<accession>A0A9W6GQT8</accession>
<comment type="similarity">
    <text evidence="1">Belongs to the 3-hydroxyacyl-CoA dehydrogenase family.</text>
</comment>
<dbReference type="InterPro" id="IPR006180">
    <property type="entry name" value="3-OHacyl-CoA_DH_CS"/>
</dbReference>
<dbReference type="PANTHER" id="PTHR48075:SF5">
    <property type="entry name" value="3-HYDROXYBUTYRYL-COA DEHYDROGENASE"/>
    <property type="match status" value="1"/>
</dbReference>
<dbReference type="NCBIfam" id="NF004474">
    <property type="entry name" value="PRK05808.1"/>
    <property type="match status" value="1"/>
</dbReference>
<sequence length="372" mass="40502">MAFIEKVTRERPLSRLRGRDREGVAGRQTRPPTSPPNRNYLNLAGFHSTRTRVILHCNVAAIASQPSAQDGRFTRQVFEMSFEIRKVGVIGAGQMGKGIAHVCALSGLDVALNDVTSERIEAGVKDIGVQMKKSVERGFLAADAVEAALPHVSGAAAIQDLRDCDIVIEAATENEEVKRKILADVALVVKPDGIIASNTSSISITRLAAITGRPERFIGIHFMNPVPRMALVELIRGIATDDATFEEAKAFCMKLGKTVTVAEDFPAFIVNRILLPMINEAIYTLYEGVGSVEAIDTAMRLGANHPMGPLQLADFIGLDTCLSVMQVLHEGLADTKYRPCPLLVKYVEAGWLGKKTQRGFYDYRSGTPTPTR</sequence>
<comment type="caution">
    <text evidence="6">The sequence shown here is derived from an EMBL/GenBank/DDBJ whole genome shotgun (WGS) entry which is preliminary data.</text>
</comment>
<protein>
    <submittedName>
        <fullName evidence="6">3-hydroxybutyryl-CoA dehydrogenase</fullName>
    </submittedName>
</protein>
<evidence type="ECO:0000256" key="1">
    <source>
        <dbReference type="ARBA" id="ARBA00009463"/>
    </source>
</evidence>
<dbReference type="InterPro" id="IPR013328">
    <property type="entry name" value="6PGD_dom2"/>
</dbReference>
<name>A0A9W6GQT8_9HYPH</name>
<dbReference type="FunFam" id="1.10.1040.10:FF:000010">
    <property type="entry name" value="3-hydroxybutyryl-CoA dehydrogenase"/>
    <property type="match status" value="1"/>
</dbReference>
<evidence type="ECO:0000259" key="4">
    <source>
        <dbReference type="Pfam" id="PF00725"/>
    </source>
</evidence>
<evidence type="ECO:0000259" key="5">
    <source>
        <dbReference type="Pfam" id="PF02737"/>
    </source>
</evidence>
<dbReference type="NCBIfam" id="NF005715">
    <property type="entry name" value="PRK07530.1"/>
    <property type="match status" value="1"/>
</dbReference>
<reference evidence="6" key="1">
    <citation type="journal article" date="2023" name="Int. J. Syst. Evol. Microbiol.">
        <title>Methylocystis iwaonis sp. nov., a type II methane-oxidizing bacterium from surface soil of a rice paddy field in Japan, and emended description of the genus Methylocystis (ex Whittenbury et al. 1970) Bowman et al. 1993.</title>
        <authorList>
            <person name="Kaise H."/>
            <person name="Sawadogo J.B."/>
            <person name="Alam M.S."/>
            <person name="Ueno C."/>
            <person name="Dianou D."/>
            <person name="Shinjo R."/>
            <person name="Asakawa S."/>
        </authorList>
    </citation>
    <scope>NUCLEOTIDE SEQUENCE</scope>
    <source>
        <strain evidence="6">LMG27198</strain>
    </source>
</reference>
<dbReference type="PANTHER" id="PTHR48075">
    <property type="entry name" value="3-HYDROXYACYL-COA DEHYDROGENASE FAMILY PROTEIN"/>
    <property type="match status" value="1"/>
</dbReference>
<dbReference type="InterPro" id="IPR008927">
    <property type="entry name" value="6-PGluconate_DH-like_C_sf"/>
</dbReference>
<dbReference type="SUPFAM" id="SSF51735">
    <property type="entry name" value="NAD(P)-binding Rossmann-fold domains"/>
    <property type="match status" value="1"/>
</dbReference>
<organism evidence="6 7">
    <name type="scientific">Methylocystis echinoides</name>
    <dbReference type="NCBI Taxonomy" id="29468"/>
    <lineage>
        <taxon>Bacteria</taxon>
        <taxon>Pseudomonadati</taxon>
        <taxon>Pseudomonadota</taxon>
        <taxon>Alphaproteobacteria</taxon>
        <taxon>Hyphomicrobiales</taxon>
        <taxon>Methylocystaceae</taxon>
        <taxon>Methylocystis</taxon>
    </lineage>
</organism>
<dbReference type="GO" id="GO:0006631">
    <property type="term" value="P:fatty acid metabolic process"/>
    <property type="evidence" value="ECO:0007669"/>
    <property type="project" value="InterPro"/>
</dbReference>
<evidence type="ECO:0000256" key="2">
    <source>
        <dbReference type="ARBA" id="ARBA00023002"/>
    </source>
</evidence>
<dbReference type="Pfam" id="PF00725">
    <property type="entry name" value="3HCDH"/>
    <property type="match status" value="1"/>
</dbReference>
<dbReference type="FunFam" id="3.40.50.720:FF:000009">
    <property type="entry name" value="Fatty oxidation complex, alpha subunit"/>
    <property type="match status" value="1"/>
</dbReference>
<feature type="compositionally biased region" description="Basic and acidic residues" evidence="3">
    <location>
        <begin position="12"/>
        <end position="24"/>
    </location>
</feature>
<dbReference type="Gene3D" id="1.10.1040.10">
    <property type="entry name" value="N-(1-d-carboxylethyl)-l-norvaline Dehydrogenase, domain 2"/>
    <property type="match status" value="1"/>
</dbReference>
<dbReference type="Pfam" id="PF02737">
    <property type="entry name" value="3HCDH_N"/>
    <property type="match status" value="1"/>
</dbReference>
<dbReference type="SUPFAM" id="SSF48179">
    <property type="entry name" value="6-phosphogluconate dehydrogenase C-terminal domain-like"/>
    <property type="match status" value="1"/>
</dbReference>
<keyword evidence="7" id="KW-1185">Reference proteome</keyword>
<dbReference type="InterPro" id="IPR006176">
    <property type="entry name" value="3-OHacyl-CoA_DH_NAD-bd"/>
</dbReference>
<proteinExistence type="inferred from homology"/>
<dbReference type="GO" id="GO:0016616">
    <property type="term" value="F:oxidoreductase activity, acting on the CH-OH group of donors, NAD or NADP as acceptor"/>
    <property type="evidence" value="ECO:0007669"/>
    <property type="project" value="InterPro"/>
</dbReference>
<evidence type="ECO:0000313" key="6">
    <source>
        <dbReference type="EMBL" id="GLI91234.1"/>
    </source>
</evidence>
<gene>
    <name evidence="6" type="primary">hbdA</name>
    <name evidence="6" type="ORF">LMG27198_02260</name>
</gene>
<keyword evidence="2" id="KW-0560">Oxidoreductase</keyword>
<dbReference type="Proteomes" id="UP001144323">
    <property type="component" value="Unassembled WGS sequence"/>
</dbReference>
<dbReference type="PROSITE" id="PS00067">
    <property type="entry name" value="3HCDH"/>
    <property type="match status" value="1"/>
</dbReference>
<feature type="domain" description="3-hydroxyacyl-CoA dehydrogenase NAD binding" evidence="5">
    <location>
        <begin position="86"/>
        <end position="264"/>
    </location>
</feature>
<dbReference type="AlphaFoldDB" id="A0A9W6GQT8"/>
<evidence type="ECO:0000256" key="3">
    <source>
        <dbReference type="SAM" id="MobiDB-lite"/>
    </source>
</evidence>
<feature type="region of interest" description="Disordered" evidence="3">
    <location>
        <begin position="12"/>
        <end position="38"/>
    </location>
</feature>
<feature type="domain" description="3-hydroxyacyl-CoA dehydrogenase C-terminal" evidence="4">
    <location>
        <begin position="268"/>
        <end position="363"/>
    </location>
</feature>
<dbReference type="InterPro" id="IPR006108">
    <property type="entry name" value="3HC_DH_C"/>
</dbReference>
<dbReference type="EMBL" id="BSEC01000001">
    <property type="protein sequence ID" value="GLI91234.1"/>
    <property type="molecule type" value="Genomic_DNA"/>
</dbReference>
<dbReference type="Gene3D" id="3.40.50.720">
    <property type="entry name" value="NAD(P)-binding Rossmann-like Domain"/>
    <property type="match status" value="1"/>
</dbReference>